<evidence type="ECO:0000313" key="2">
    <source>
        <dbReference type="EMBL" id="TCS42979.1"/>
    </source>
</evidence>
<dbReference type="GO" id="GO:0003676">
    <property type="term" value="F:nucleic acid binding"/>
    <property type="evidence" value="ECO:0007669"/>
    <property type="project" value="InterPro"/>
</dbReference>
<dbReference type="InterPro" id="IPR043714">
    <property type="entry name" value="DUF5655"/>
</dbReference>
<feature type="domain" description="DUF5655" evidence="1">
    <location>
        <begin position="206"/>
        <end position="312"/>
    </location>
</feature>
<evidence type="ECO:0000313" key="3">
    <source>
        <dbReference type="Proteomes" id="UP000295793"/>
    </source>
</evidence>
<dbReference type="Gene3D" id="3.40.1350.10">
    <property type="match status" value="1"/>
</dbReference>
<dbReference type="EMBL" id="SLZR01000002">
    <property type="protein sequence ID" value="TCS42979.1"/>
    <property type="molecule type" value="Genomic_DNA"/>
</dbReference>
<evidence type="ECO:0000259" key="1">
    <source>
        <dbReference type="Pfam" id="PF18899"/>
    </source>
</evidence>
<gene>
    <name evidence="2" type="ORF">BCF53_1022</name>
</gene>
<reference evidence="2 3" key="1">
    <citation type="submission" date="2019-03" db="EMBL/GenBank/DDBJ databases">
        <title>Genomic Encyclopedia of Archaeal and Bacterial Type Strains, Phase II (KMG-II): from individual species to whole genera.</title>
        <authorList>
            <person name="Goeker M."/>
        </authorList>
    </citation>
    <scope>NUCLEOTIDE SEQUENCE [LARGE SCALE GENOMIC DNA]</scope>
    <source>
        <strain evidence="2 3">DSM 15388</strain>
    </source>
</reference>
<organism evidence="2 3">
    <name type="scientific">Reinekea marinisedimentorum</name>
    <dbReference type="NCBI Taxonomy" id="230495"/>
    <lineage>
        <taxon>Bacteria</taxon>
        <taxon>Pseudomonadati</taxon>
        <taxon>Pseudomonadota</taxon>
        <taxon>Gammaproteobacteria</taxon>
        <taxon>Oceanospirillales</taxon>
        <taxon>Saccharospirillaceae</taxon>
        <taxon>Reinekea</taxon>
    </lineage>
</organism>
<comment type="caution">
    <text evidence="2">The sequence shown here is derived from an EMBL/GenBank/DDBJ whole genome shotgun (WGS) entry which is preliminary data.</text>
</comment>
<sequence length="316" mass="35661">MPIFDISGDKLSSVEQKNFSFEKDLQLLIEKNLETVFNCRFIASEFSTGAQHAGRIDSLALSEEDNPVIIEYKKVESSELINQSLFYLHWIHDHKGDFEIAVQKALGNGVKVDWSDVRVICIAPNYKKYDLHAVQVMGANIELWKYRLFSNSSLYLEEVFHTAKSSAVTTPSASTDNGYKNPVMVKAGKKAALTRATATYTFNERLKGKSDEIQELTATIREFIIGLDESIEEVPKKFYVAYKISQNIACMEVQGRNIKLFLKLKPSDIPEDTKNYRDVTSIGHYGTGDVEFTVSSEAEFESVKDFIVMAYNRVGG</sequence>
<dbReference type="Proteomes" id="UP000295793">
    <property type="component" value="Unassembled WGS sequence"/>
</dbReference>
<proteinExistence type="predicted"/>
<protein>
    <submittedName>
        <fullName evidence="2">Putative transport protein</fullName>
    </submittedName>
</protein>
<keyword evidence="3" id="KW-1185">Reference proteome</keyword>
<dbReference type="InterPro" id="IPR011856">
    <property type="entry name" value="tRNA_endonuc-like_dom_sf"/>
</dbReference>
<dbReference type="RefSeq" id="WP_132699497.1">
    <property type="nucleotide sequence ID" value="NZ_SLZR01000002.1"/>
</dbReference>
<name>A0A4R3I9B1_9GAMM</name>
<dbReference type="AlphaFoldDB" id="A0A4R3I9B1"/>
<dbReference type="OrthoDB" id="9798761at2"/>
<accession>A0A4R3I9B1</accession>
<dbReference type="Pfam" id="PF18899">
    <property type="entry name" value="DUF5655"/>
    <property type="match status" value="1"/>
</dbReference>